<sequence length="184" mass="20494">MINLSIEEKIRKMIIRGSEDQSIAKLVDVTCVTVKKIRRTMTLVDFIDDRLKEQVITMLCGGYTYGKIAEITKIDKETVSAIGRFCYLRSKKKMAKVPAPLCLSCKADIDSLNDEPCFTIDAANDNDIIKEARVMFRVICNIVGLNSLCIIASPIFGAIAKEAGQIRGRIIRGEKNGKCKTETK</sequence>
<dbReference type="EMBL" id="LAZR01026429">
    <property type="protein sequence ID" value="KKL68780.1"/>
    <property type="molecule type" value="Genomic_DNA"/>
</dbReference>
<organism evidence="1">
    <name type="scientific">marine sediment metagenome</name>
    <dbReference type="NCBI Taxonomy" id="412755"/>
    <lineage>
        <taxon>unclassified sequences</taxon>
        <taxon>metagenomes</taxon>
        <taxon>ecological metagenomes</taxon>
    </lineage>
</organism>
<protein>
    <submittedName>
        <fullName evidence="1">Uncharacterized protein</fullName>
    </submittedName>
</protein>
<evidence type="ECO:0000313" key="1">
    <source>
        <dbReference type="EMBL" id="KKL68780.1"/>
    </source>
</evidence>
<proteinExistence type="predicted"/>
<gene>
    <name evidence="1" type="ORF">LCGC14_2121540</name>
</gene>
<dbReference type="AlphaFoldDB" id="A0A0F9GH96"/>
<comment type="caution">
    <text evidence="1">The sequence shown here is derived from an EMBL/GenBank/DDBJ whole genome shotgun (WGS) entry which is preliminary data.</text>
</comment>
<reference evidence="1" key="1">
    <citation type="journal article" date="2015" name="Nature">
        <title>Complex archaea that bridge the gap between prokaryotes and eukaryotes.</title>
        <authorList>
            <person name="Spang A."/>
            <person name="Saw J.H."/>
            <person name="Jorgensen S.L."/>
            <person name="Zaremba-Niedzwiedzka K."/>
            <person name="Martijn J."/>
            <person name="Lind A.E."/>
            <person name="van Eijk R."/>
            <person name="Schleper C."/>
            <person name="Guy L."/>
            <person name="Ettema T.J."/>
        </authorList>
    </citation>
    <scope>NUCLEOTIDE SEQUENCE</scope>
</reference>
<accession>A0A0F9GH96</accession>
<name>A0A0F9GH96_9ZZZZ</name>